<keyword evidence="3" id="KW-1185">Reference proteome</keyword>
<dbReference type="GO" id="GO:0003676">
    <property type="term" value="F:nucleic acid binding"/>
    <property type="evidence" value="ECO:0007669"/>
    <property type="project" value="InterPro"/>
</dbReference>
<evidence type="ECO:0000313" key="2">
    <source>
        <dbReference type="EMBL" id="KAK9985627.1"/>
    </source>
</evidence>
<gene>
    <name evidence="2" type="ORF">SO802_030578</name>
</gene>
<dbReference type="Pfam" id="PF13456">
    <property type="entry name" value="RVT_3"/>
    <property type="match status" value="1"/>
</dbReference>
<dbReference type="InterPro" id="IPR002156">
    <property type="entry name" value="RNaseH_domain"/>
</dbReference>
<reference evidence="2 3" key="1">
    <citation type="submission" date="2024-01" db="EMBL/GenBank/DDBJ databases">
        <title>A telomere-to-telomere, gap-free genome of sweet tea (Lithocarpus litseifolius).</title>
        <authorList>
            <person name="Zhou J."/>
        </authorList>
    </citation>
    <scope>NUCLEOTIDE SEQUENCE [LARGE SCALE GENOMIC DNA]</scope>
    <source>
        <strain evidence="2">Zhou-2022a</strain>
        <tissue evidence="2">Leaf</tissue>
    </source>
</reference>
<protein>
    <recommendedName>
        <fullName evidence="1">RNase H type-1 domain-containing protein</fullName>
    </recommendedName>
</protein>
<proteinExistence type="predicted"/>
<evidence type="ECO:0000259" key="1">
    <source>
        <dbReference type="Pfam" id="PF13456"/>
    </source>
</evidence>
<dbReference type="GO" id="GO:0004523">
    <property type="term" value="F:RNA-DNA hybrid ribonuclease activity"/>
    <property type="evidence" value="ECO:0007669"/>
    <property type="project" value="InterPro"/>
</dbReference>
<accession>A0AAW2BKE3</accession>
<dbReference type="AlphaFoldDB" id="A0AAW2BKE3"/>
<evidence type="ECO:0000313" key="3">
    <source>
        <dbReference type="Proteomes" id="UP001459277"/>
    </source>
</evidence>
<sequence length="108" mass="11795">MAANRASEFGVEISIHQAILEGDSAIIVTALAEADFGAATYSLFLKEANNFFPSYSKLSHSYTKRDGNKVAQSLAKSAINFPNCTIWMEDVPSQSLYFVQANLANLLE</sequence>
<dbReference type="EMBL" id="JAZDWU010000011">
    <property type="protein sequence ID" value="KAK9985627.1"/>
    <property type="molecule type" value="Genomic_DNA"/>
</dbReference>
<organism evidence="2 3">
    <name type="scientific">Lithocarpus litseifolius</name>
    <dbReference type="NCBI Taxonomy" id="425828"/>
    <lineage>
        <taxon>Eukaryota</taxon>
        <taxon>Viridiplantae</taxon>
        <taxon>Streptophyta</taxon>
        <taxon>Embryophyta</taxon>
        <taxon>Tracheophyta</taxon>
        <taxon>Spermatophyta</taxon>
        <taxon>Magnoliopsida</taxon>
        <taxon>eudicotyledons</taxon>
        <taxon>Gunneridae</taxon>
        <taxon>Pentapetalae</taxon>
        <taxon>rosids</taxon>
        <taxon>fabids</taxon>
        <taxon>Fagales</taxon>
        <taxon>Fagaceae</taxon>
        <taxon>Lithocarpus</taxon>
    </lineage>
</organism>
<comment type="caution">
    <text evidence="2">The sequence shown here is derived from an EMBL/GenBank/DDBJ whole genome shotgun (WGS) entry which is preliminary data.</text>
</comment>
<dbReference type="Proteomes" id="UP001459277">
    <property type="component" value="Unassembled WGS sequence"/>
</dbReference>
<feature type="domain" description="RNase H type-1" evidence="1">
    <location>
        <begin position="13"/>
        <end position="78"/>
    </location>
</feature>
<name>A0AAW2BKE3_9ROSI</name>